<dbReference type="EMBL" id="CP127247">
    <property type="protein sequence ID" value="WIY26889.1"/>
    <property type="molecule type" value="Genomic_DNA"/>
</dbReference>
<dbReference type="SUPFAM" id="SSF48452">
    <property type="entry name" value="TPR-like"/>
    <property type="match status" value="1"/>
</dbReference>
<dbReference type="InterPro" id="IPR011990">
    <property type="entry name" value="TPR-like_helical_dom_sf"/>
</dbReference>
<protein>
    <recommendedName>
        <fullName evidence="2">Tetratricopeptide repeat protein 38</fullName>
    </recommendedName>
</protein>
<organism evidence="5 6">
    <name type="scientific">Parasedimentitalea psychrophila</name>
    <dbReference type="NCBI Taxonomy" id="2997337"/>
    <lineage>
        <taxon>Bacteria</taxon>
        <taxon>Pseudomonadati</taxon>
        <taxon>Pseudomonadota</taxon>
        <taxon>Alphaproteobacteria</taxon>
        <taxon>Rhodobacterales</taxon>
        <taxon>Paracoccaceae</taxon>
        <taxon>Parasedimentitalea</taxon>
    </lineage>
</organism>
<dbReference type="Proteomes" id="UP001238334">
    <property type="component" value="Chromosome"/>
</dbReference>
<dbReference type="AlphaFoldDB" id="A0A9Y2L2L9"/>
<evidence type="ECO:0000256" key="1">
    <source>
        <dbReference type="ARBA" id="ARBA00005857"/>
    </source>
</evidence>
<dbReference type="KEGG" id="ppso:QPJ95_08250"/>
<keyword evidence="3" id="KW-0677">Repeat</keyword>
<name>A0A9Y2L2L9_9RHOB</name>
<evidence type="ECO:0000313" key="5">
    <source>
        <dbReference type="EMBL" id="WIY26889.1"/>
    </source>
</evidence>
<sequence>MAHIFKTHMDLVSTDRRYAKGAKKRLKIIDEIMAMRPCNRREKLHFQALKIWLGGDLWKVSKALDELLEKFPTDILALWMGHQIDFYLGDSKNIRDRIASCIPYWDPEHPLYSFVMGMYSFGLEEAHEFEKAEDVGMAALESNPEDVWSIHAVAHALEMLGRFDRGADFMENRLHDWSEINFLVSHNAIHTILYRLEQGQLDRCVQLFDTFVLPKCEKKPALLGLVDGSSALWRLFLEDVDVGDRWLELANHWHPSADQAFYSFNDVHAMMAFVASGDDKAADAMIDTLNAYIVAPSNQAESNYGVTRDVGLPICHALKSYGRKEYAKVVDMLVPIRDQVIRFGGSHAQRDVIERTLLEAGLRSSSKSLTEMLLSERLAQRPNSIYNLAKLG</sequence>
<accession>A0A9Y2L2L9</accession>
<evidence type="ECO:0000256" key="2">
    <source>
        <dbReference type="ARBA" id="ARBA00019992"/>
    </source>
</evidence>
<dbReference type="RefSeq" id="WP_270917331.1">
    <property type="nucleotide sequence ID" value="NZ_CP127247.1"/>
</dbReference>
<evidence type="ECO:0000313" key="6">
    <source>
        <dbReference type="Proteomes" id="UP001238334"/>
    </source>
</evidence>
<dbReference type="PANTHER" id="PTHR16263">
    <property type="entry name" value="TETRATRICOPEPTIDE REPEAT PROTEIN 38"/>
    <property type="match status" value="1"/>
</dbReference>
<dbReference type="CDD" id="cd05804">
    <property type="entry name" value="StaR_like"/>
    <property type="match status" value="1"/>
</dbReference>
<dbReference type="Gene3D" id="1.25.40.10">
    <property type="entry name" value="Tetratricopeptide repeat domain"/>
    <property type="match status" value="1"/>
</dbReference>
<comment type="similarity">
    <text evidence="1">Belongs to the TTC38 family.</text>
</comment>
<evidence type="ECO:0000256" key="4">
    <source>
        <dbReference type="ARBA" id="ARBA00022803"/>
    </source>
</evidence>
<dbReference type="PANTHER" id="PTHR16263:SF4">
    <property type="entry name" value="TETRATRICOPEPTIDE REPEAT PROTEIN 38"/>
    <property type="match status" value="1"/>
</dbReference>
<proteinExistence type="inferred from homology"/>
<keyword evidence="6" id="KW-1185">Reference proteome</keyword>
<reference evidence="5 6" key="1">
    <citation type="submission" date="2023-06" db="EMBL/GenBank/DDBJ databases">
        <title>Parasedimentitalea psychrophila sp. nov., a psychrophilic bacterium isolated from deep-sea sediment.</title>
        <authorList>
            <person name="Li A."/>
        </authorList>
    </citation>
    <scope>NUCLEOTIDE SEQUENCE [LARGE SCALE GENOMIC DNA]</scope>
    <source>
        <strain evidence="5 6">QS115</strain>
    </source>
</reference>
<gene>
    <name evidence="5" type="ORF">QPJ95_08250</name>
</gene>
<dbReference type="InterPro" id="IPR033891">
    <property type="entry name" value="TTC38"/>
</dbReference>
<keyword evidence="4" id="KW-0802">TPR repeat</keyword>
<evidence type="ECO:0000256" key="3">
    <source>
        <dbReference type="ARBA" id="ARBA00022737"/>
    </source>
</evidence>